<accession>A0A7S7FZG0</accession>
<dbReference type="AlphaFoldDB" id="A0A7S7FZG0"/>
<name>A0A7S7FZG0_9MOLU</name>
<organism evidence="1">
    <name type="scientific">Candidatus Phytoplasma australasiaticum subsp. australasiaticum</name>
    <dbReference type="NCBI Taxonomy" id="2832407"/>
    <lineage>
        <taxon>Bacteria</taxon>
        <taxon>Bacillati</taxon>
        <taxon>Mycoplasmatota</taxon>
        <taxon>Mollicutes</taxon>
        <taxon>Acholeplasmatales</taxon>
        <taxon>Acholeplasmataceae</taxon>
        <taxon>Candidatus Phytoplasma</taxon>
        <taxon>16SrII (Peanut WB group)</taxon>
        <taxon>Candidatus Phytoplasma australasiaticum</taxon>
    </lineage>
</organism>
<protein>
    <submittedName>
        <fullName evidence="1">Uncharacterized protein</fullName>
    </submittedName>
</protein>
<dbReference type="EMBL" id="CP060385">
    <property type="protein sequence ID" value="QOX89386.1"/>
    <property type="molecule type" value="Genomic_DNA"/>
</dbReference>
<evidence type="ECO:0000313" key="1">
    <source>
        <dbReference type="EMBL" id="QOX89386.1"/>
    </source>
</evidence>
<reference evidence="1" key="1">
    <citation type="submission" date="2020-08" db="EMBL/GenBank/DDBJ databases">
        <title>Phytoplasma sp. strain PR08 associated with Phyllody Disease of Parthenium hysterophorus.</title>
        <authorList>
            <person name="Kirdat K."/>
            <person name="Tiwarekar B."/>
            <person name="Yadav A."/>
        </authorList>
    </citation>
    <scope>NUCLEOTIDE SEQUENCE [LARGE SCALE GENOMIC DNA]</scope>
    <source>
        <strain evidence="1">PR08</strain>
    </source>
</reference>
<proteinExistence type="predicted"/>
<sequence>MISKILIMHPSIVKVQDIANKIKIILQNNLSIDIAIVLGPSIAKRSFQIIKKKIFYRVF</sequence>
<gene>
    <name evidence="1" type="ORF">H7685_00185</name>
</gene>